<name>A0ABR1SAV2_9PEZI</name>
<accession>A0ABR1SAV2</accession>
<feature type="compositionally biased region" description="Polar residues" evidence="1">
    <location>
        <begin position="441"/>
        <end position="453"/>
    </location>
</feature>
<feature type="compositionally biased region" description="Low complexity" evidence="1">
    <location>
        <begin position="61"/>
        <end position="76"/>
    </location>
</feature>
<organism evidence="2 3">
    <name type="scientific">Apiospora marii</name>
    <dbReference type="NCBI Taxonomy" id="335849"/>
    <lineage>
        <taxon>Eukaryota</taxon>
        <taxon>Fungi</taxon>
        <taxon>Dikarya</taxon>
        <taxon>Ascomycota</taxon>
        <taxon>Pezizomycotina</taxon>
        <taxon>Sordariomycetes</taxon>
        <taxon>Xylariomycetidae</taxon>
        <taxon>Amphisphaeriales</taxon>
        <taxon>Apiosporaceae</taxon>
        <taxon>Apiospora</taxon>
    </lineage>
</organism>
<feature type="region of interest" description="Disordered" evidence="1">
    <location>
        <begin position="1"/>
        <end position="82"/>
    </location>
</feature>
<feature type="compositionally biased region" description="Low complexity" evidence="1">
    <location>
        <begin position="36"/>
        <end position="48"/>
    </location>
</feature>
<feature type="compositionally biased region" description="Polar residues" evidence="1">
    <location>
        <begin position="191"/>
        <end position="205"/>
    </location>
</feature>
<sequence length="555" mass="61487">RQRRSITRSISAMDGPMSRLPSSVTSITNHSGHNNPTTRPSTPGTPRPFYATQSLRDLHNSASFNSSSKSSRTPSSYGVDPPRPAKEGYEWVWFPGGYWAERERVDLPRHSSHSTRHFKWRKKSDRNSSSRDTGESDSTLQGSPKVLEPTMQSASQAPLASPWLSEEAHVASLQQPAPPQQPATQHHPISETGSSKRTFNGSGSESEVIPARRTPPSVRARSPLRSPSQDLQVAPNQAKKILEESVVYSRPGTIHATHPRILLRSARLFADSLLQKTTRKKESKNNDAYTQNTLEGARQRLANPGNRSSPLSRITTLLREENSKSPSNGTRQRKLFGKAPWRKASAGSDASATSSILEVLRGHTPQSSPVSETAAFVESSKRYCKDYPGGEATRVDTPPLRESTEERPPRSFFFDTSQHSSPEKHTRSPLRHQQAAPASRRPTTLGASGSGSQKGEKTHHSGGSRKSSTEWWEVPVAVPRWEDLRGSRTFEFDMPETLPNSPMCPANKKHKSGGTGVCVYHGRRKKSTPHVWGEMVNQKTEKAWEARNVRRESEG</sequence>
<feature type="compositionally biased region" description="Polar residues" evidence="1">
    <location>
        <begin position="20"/>
        <end position="35"/>
    </location>
</feature>
<feature type="non-terminal residue" evidence="2">
    <location>
        <position position="1"/>
    </location>
</feature>
<comment type="caution">
    <text evidence="2">The sequence shown here is derived from an EMBL/GenBank/DDBJ whole genome shotgun (WGS) entry which is preliminary data.</text>
</comment>
<protein>
    <submittedName>
        <fullName evidence="2">Cdc73 family RNA pol II accessory factor</fullName>
    </submittedName>
</protein>
<evidence type="ECO:0000256" key="1">
    <source>
        <dbReference type="SAM" id="MobiDB-lite"/>
    </source>
</evidence>
<feature type="compositionally biased region" description="Basic residues" evidence="1">
    <location>
        <begin position="110"/>
        <end position="124"/>
    </location>
</feature>
<feature type="compositionally biased region" description="Basic and acidic residues" evidence="1">
    <location>
        <begin position="125"/>
        <end position="134"/>
    </location>
</feature>
<evidence type="ECO:0000313" key="2">
    <source>
        <dbReference type="EMBL" id="KAK8028930.1"/>
    </source>
</evidence>
<feature type="region of interest" description="Disordered" evidence="1">
    <location>
        <begin position="277"/>
        <end position="349"/>
    </location>
</feature>
<proteinExistence type="predicted"/>
<feature type="compositionally biased region" description="Polar residues" evidence="1">
    <location>
        <begin position="225"/>
        <end position="235"/>
    </location>
</feature>
<feature type="region of interest" description="Disordered" evidence="1">
    <location>
        <begin position="501"/>
        <end position="522"/>
    </location>
</feature>
<evidence type="ECO:0000313" key="3">
    <source>
        <dbReference type="Proteomes" id="UP001396898"/>
    </source>
</evidence>
<dbReference type="EMBL" id="JAQQWI010000007">
    <property type="protein sequence ID" value="KAK8028930.1"/>
    <property type="molecule type" value="Genomic_DNA"/>
</dbReference>
<gene>
    <name evidence="2" type="ORF">PG991_005986</name>
</gene>
<feature type="region of interest" description="Disordered" evidence="1">
    <location>
        <begin position="109"/>
        <end position="236"/>
    </location>
</feature>
<feature type="region of interest" description="Disordered" evidence="1">
    <location>
        <begin position="384"/>
        <end position="470"/>
    </location>
</feature>
<reference evidence="2 3" key="1">
    <citation type="submission" date="2023-01" db="EMBL/GenBank/DDBJ databases">
        <title>Analysis of 21 Apiospora genomes using comparative genomics revels a genus with tremendous synthesis potential of carbohydrate active enzymes and secondary metabolites.</title>
        <authorList>
            <person name="Sorensen T."/>
        </authorList>
    </citation>
    <scope>NUCLEOTIDE SEQUENCE [LARGE SCALE GENOMIC DNA]</scope>
    <source>
        <strain evidence="2 3">CBS 20057</strain>
    </source>
</reference>
<feature type="compositionally biased region" description="Polar residues" evidence="1">
    <location>
        <begin position="305"/>
        <end position="315"/>
    </location>
</feature>
<dbReference type="Proteomes" id="UP001396898">
    <property type="component" value="Unassembled WGS sequence"/>
</dbReference>
<keyword evidence="3" id="KW-1185">Reference proteome</keyword>